<dbReference type="CDD" id="cd16376">
    <property type="entry name" value="Avd_like"/>
    <property type="match status" value="1"/>
</dbReference>
<dbReference type="Pfam" id="PF22296">
    <property type="entry name" value="bAvd"/>
    <property type="match status" value="1"/>
</dbReference>
<evidence type="ECO:0000313" key="3">
    <source>
        <dbReference type="Proteomes" id="UP000265930"/>
    </source>
</evidence>
<dbReference type="Gene3D" id="1.20.1440.60">
    <property type="entry name" value="23S rRNA-intervening sequence"/>
    <property type="match status" value="1"/>
</dbReference>
<evidence type="ECO:0000259" key="1">
    <source>
        <dbReference type="Pfam" id="PF22296"/>
    </source>
</evidence>
<evidence type="ECO:0000313" key="2">
    <source>
        <dbReference type="EMBL" id="RII34295.1"/>
    </source>
</evidence>
<dbReference type="AlphaFoldDB" id="A0A399IMQ3"/>
<feature type="domain" description="bAvd-like" evidence="1">
    <location>
        <begin position="6"/>
        <end position="110"/>
    </location>
</feature>
<dbReference type="SUPFAM" id="SSF158446">
    <property type="entry name" value="IVS-encoded protein-like"/>
    <property type="match status" value="1"/>
</dbReference>
<protein>
    <submittedName>
        <fullName evidence="2">Diversity-generating retroelement protein Avd</fullName>
    </submittedName>
</protein>
<sequence>MATEDLIILQKTYDMINYGYQAIAQFPKSEKYALGTDMKKCMHQILEYTIVAHKKYYKKTTLQELDVEVTKLKAYTRLAKDLGFLPFKKYEVWSKYNVEIGKMVGGWIKSAKQ</sequence>
<dbReference type="InterPro" id="IPR055360">
    <property type="entry name" value="bAvd"/>
</dbReference>
<dbReference type="Proteomes" id="UP000265930">
    <property type="component" value="Unassembled WGS sequence"/>
</dbReference>
<dbReference type="InterPro" id="IPR036583">
    <property type="entry name" value="23S_rRNA_IVS_sf"/>
</dbReference>
<dbReference type="NCBIfam" id="NF033474">
    <property type="entry name" value="DivGenRetAVD"/>
    <property type="match status" value="1"/>
</dbReference>
<dbReference type="RefSeq" id="WP_119367062.1">
    <property type="nucleotide sequence ID" value="NZ_QXDJ01000003.1"/>
</dbReference>
<name>A0A399IMQ3_9CLOT</name>
<reference evidence="2 3" key="1">
    <citation type="submission" date="2018-08" db="EMBL/GenBank/DDBJ databases">
        <title>Genome of Clostridium chromiireducens C1, DSM12136.</title>
        <authorList>
            <person name="Xing M."/>
            <person name="Wei Y."/>
            <person name="Ang E.L."/>
            <person name="Zhao H."/>
            <person name="Zhang Y."/>
        </authorList>
    </citation>
    <scope>NUCLEOTIDE SEQUENCE [LARGE SCALE GENOMIC DNA]</scope>
    <source>
        <strain evidence="2 3">C1</strain>
    </source>
</reference>
<dbReference type="EMBL" id="QXDJ01000003">
    <property type="protein sequence ID" value="RII34295.1"/>
    <property type="molecule type" value="Genomic_DNA"/>
</dbReference>
<proteinExistence type="predicted"/>
<organism evidence="2 3">
    <name type="scientific">Clostridium chromiireducens</name>
    <dbReference type="NCBI Taxonomy" id="225345"/>
    <lineage>
        <taxon>Bacteria</taxon>
        <taxon>Bacillati</taxon>
        <taxon>Bacillota</taxon>
        <taxon>Clostridia</taxon>
        <taxon>Eubacteriales</taxon>
        <taxon>Clostridiaceae</taxon>
        <taxon>Clostridium</taxon>
    </lineage>
</organism>
<gene>
    <name evidence="2" type="primary">avd</name>
    <name evidence="2" type="ORF">D2A34_14190</name>
</gene>
<comment type="caution">
    <text evidence="2">The sequence shown here is derived from an EMBL/GenBank/DDBJ whole genome shotgun (WGS) entry which is preliminary data.</text>
</comment>
<accession>A0A399IMQ3</accession>